<dbReference type="InterPro" id="IPR038725">
    <property type="entry name" value="YdaG_split_barrel_FMN-bd"/>
</dbReference>
<evidence type="ECO:0000256" key="1">
    <source>
        <dbReference type="SAM" id="MobiDB-lite"/>
    </source>
</evidence>
<dbReference type="Pfam" id="PF16242">
    <property type="entry name" value="Pyrid_ox_like"/>
    <property type="match status" value="1"/>
</dbReference>
<proteinExistence type="predicted"/>
<feature type="region of interest" description="Disordered" evidence="1">
    <location>
        <begin position="226"/>
        <end position="252"/>
    </location>
</feature>
<evidence type="ECO:0000313" key="3">
    <source>
        <dbReference type="EMBL" id="PTD01477.1"/>
    </source>
</evidence>
<reference evidence="3 4" key="1">
    <citation type="submission" date="2018-02" db="EMBL/GenBank/DDBJ databases">
        <title>Fusarium culmorum secondary metabolites in fungal-bacterial-plant interactions.</title>
        <authorList>
            <person name="Schmidt R."/>
        </authorList>
    </citation>
    <scope>NUCLEOTIDE SEQUENCE [LARGE SCALE GENOMIC DNA]</scope>
    <source>
        <strain evidence="3 4">PV</strain>
    </source>
</reference>
<comment type="caution">
    <text evidence="3">The sequence shown here is derived from an EMBL/GenBank/DDBJ whole genome shotgun (WGS) entry which is preliminary data.</text>
</comment>
<dbReference type="Gene3D" id="2.30.110.10">
    <property type="entry name" value="Electron Transport, Fmn-binding Protein, Chain A"/>
    <property type="match status" value="1"/>
</dbReference>
<dbReference type="PANTHER" id="PTHR34818">
    <property type="entry name" value="PROTEIN BLI-3"/>
    <property type="match status" value="1"/>
</dbReference>
<evidence type="ECO:0000259" key="2">
    <source>
        <dbReference type="Pfam" id="PF16242"/>
    </source>
</evidence>
<feature type="domain" description="General stress protein FMN-binding split barrel" evidence="2">
    <location>
        <begin position="77"/>
        <end position="229"/>
    </location>
</feature>
<dbReference type="OrthoDB" id="434253at2759"/>
<dbReference type="InterPro" id="IPR012349">
    <property type="entry name" value="Split_barrel_FMN-bd"/>
</dbReference>
<feature type="compositionally biased region" description="Basic and acidic residues" evidence="1">
    <location>
        <begin position="238"/>
        <end position="252"/>
    </location>
</feature>
<dbReference type="InterPro" id="IPR052917">
    <property type="entry name" value="Stress-Dev_Protein"/>
</dbReference>
<evidence type="ECO:0000313" key="4">
    <source>
        <dbReference type="Proteomes" id="UP000241587"/>
    </source>
</evidence>
<accession>A0A2T4GD30</accession>
<dbReference type="OMA" id="AKAWWDS"/>
<organism evidence="3 4">
    <name type="scientific">Fusarium culmorum</name>
    <dbReference type="NCBI Taxonomy" id="5516"/>
    <lineage>
        <taxon>Eukaryota</taxon>
        <taxon>Fungi</taxon>
        <taxon>Dikarya</taxon>
        <taxon>Ascomycota</taxon>
        <taxon>Pezizomycotina</taxon>
        <taxon>Sordariomycetes</taxon>
        <taxon>Hypocreomycetidae</taxon>
        <taxon>Hypocreales</taxon>
        <taxon>Nectriaceae</taxon>
        <taxon>Fusarium</taxon>
    </lineage>
</organism>
<dbReference type="PANTHER" id="PTHR34818:SF1">
    <property type="entry name" value="PROTEIN BLI-3"/>
    <property type="match status" value="1"/>
</dbReference>
<protein>
    <submittedName>
        <fullName evidence="3">Protein bli-3</fullName>
    </submittedName>
</protein>
<dbReference type="AlphaFoldDB" id="A0A2T4GD30"/>
<sequence length="252" mass="27384">MKSVARPRRCYITLPVQLQASRSGSDLIFNHKQQHNSIRFFTTTPNKMSFSNANTGDAPADPYKKANTEDVPLQTKIEDLVHFITKEKFGMMTTRGSESGNLVSRCMALAATETGGIDLLFHTNTESGKTDDLDADPHVNISFINASGEWASIAGNASISTDRSLVAKHYSPTLKAWLGDLGDGVHDGSEKDPRIGIIRVKAVSSTYSLVSKNLLSRVADIASSTVTGKPASPNTLREISEGDVRSWRASRE</sequence>
<keyword evidence="4" id="KW-1185">Reference proteome</keyword>
<dbReference type="SUPFAM" id="SSF50475">
    <property type="entry name" value="FMN-binding split barrel"/>
    <property type="match status" value="1"/>
</dbReference>
<name>A0A2T4GD30_FUSCU</name>
<gene>
    <name evidence="3" type="ORF">FCULG_00010112</name>
</gene>
<feature type="compositionally biased region" description="Polar residues" evidence="1">
    <location>
        <begin position="226"/>
        <end position="237"/>
    </location>
</feature>
<dbReference type="Proteomes" id="UP000241587">
    <property type="component" value="Unassembled WGS sequence"/>
</dbReference>
<dbReference type="EMBL" id="PVEM01000028">
    <property type="protein sequence ID" value="PTD01477.1"/>
    <property type="molecule type" value="Genomic_DNA"/>
</dbReference>